<dbReference type="GO" id="GO:0032991">
    <property type="term" value="C:protein-containing complex"/>
    <property type="evidence" value="ECO:0007669"/>
    <property type="project" value="TreeGrafter"/>
</dbReference>
<dbReference type="InterPro" id="IPR019410">
    <property type="entry name" value="Methyltransf_16"/>
</dbReference>
<evidence type="ECO:0000256" key="1">
    <source>
        <dbReference type="SAM" id="MobiDB-lite"/>
    </source>
</evidence>
<protein>
    <recommendedName>
        <fullName evidence="4">Diaminohydroxyphosphoribosylamino-pyrimidine deaminase</fullName>
    </recommendedName>
</protein>
<evidence type="ECO:0008006" key="4">
    <source>
        <dbReference type="Google" id="ProtNLM"/>
    </source>
</evidence>
<evidence type="ECO:0000313" key="2">
    <source>
        <dbReference type="EMBL" id="KAF1834026.1"/>
    </source>
</evidence>
<feature type="region of interest" description="Disordered" evidence="1">
    <location>
        <begin position="147"/>
        <end position="173"/>
    </location>
</feature>
<dbReference type="Gene3D" id="3.40.50.150">
    <property type="entry name" value="Vaccinia Virus protein VP39"/>
    <property type="match status" value="1"/>
</dbReference>
<evidence type="ECO:0000313" key="3">
    <source>
        <dbReference type="Proteomes" id="UP000800040"/>
    </source>
</evidence>
<dbReference type="GO" id="GO:0008757">
    <property type="term" value="F:S-adenosylmethionine-dependent methyltransferase activity"/>
    <property type="evidence" value="ECO:0007669"/>
    <property type="project" value="UniProtKB-ARBA"/>
</dbReference>
<dbReference type="InterPro" id="IPR029063">
    <property type="entry name" value="SAM-dependent_MTases_sf"/>
</dbReference>
<name>A0A6A5KEE6_9PLEO</name>
<dbReference type="EMBL" id="ML975308">
    <property type="protein sequence ID" value="KAF1834026.1"/>
    <property type="molecule type" value="Genomic_DNA"/>
</dbReference>
<dbReference type="Proteomes" id="UP000800040">
    <property type="component" value="Unassembled WGS sequence"/>
</dbReference>
<dbReference type="SUPFAM" id="SSF53335">
    <property type="entry name" value="S-adenosyl-L-methionine-dependent methyltransferases"/>
    <property type="match status" value="1"/>
</dbReference>
<dbReference type="GO" id="GO:0005829">
    <property type="term" value="C:cytosol"/>
    <property type="evidence" value="ECO:0007669"/>
    <property type="project" value="TreeGrafter"/>
</dbReference>
<organism evidence="2 3">
    <name type="scientific">Decorospora gaudefroyi</name>
    <dbReference type="NCBI Taxonomy" id="184978"/>
    <lineage>
        <taxon>Eukaryota</taxon>
        <taxon>Fungi</taxon>
        <taxon>Dikarya</taxon>
        <taxon>Ascomycota</taxon>
        <taxon>Pezizomycotina</taxon>
        <taxon>Dothideomycetes</taxon>
        <taxon>Pleosporomycetidae</taxon>
        <taxon>Pleosporales</taxon>
        <taxon>Pleosporineae</taxon>
        <taxon>Pleosporaceae</taxon>
        <taxon>Decorospora</taxon>
    </lineage>
</organism>
<dbReference type="Pfam" id="PF10294">
    <property type="entry name" value="Methyltransf_16"/>
    <property type="match status" value="2"/>
</dbReference>
<proteinExistence type="predicted"/>
<dbReference type="PANTHER" id="PTHR14614">
    <property type="entry name" value="HEPATOCELLULAR CARCINOMA-ASSOCIATED ANTIGEN"/>
    <property type="match status" value="1"/>
</dbReference>
<dbReference type="PANTHER" id="PTHR14614:SF109">
    <property type="entry name" value="RIBOSOMAL LYSINE N-METHYLTRANSFERASE 5"/>
    <property type="match status" value="1"/>
</dbReference>
<gene>
    <name evidence="2" type="ORF">BDW02DRAFT_352735</name>
</gene>
<reference evidence="2" key="1">
    <citation type="submission" date="2020-01" db="EMBL/GenBank/DDBJ databases">
        <authorList>
            <consortium name="DOE Joint Genome Institute"/>
            <person name="Haridas S."/>
            <person name="Albert R."/>
            <person name="Binder M."/>
            <person name="Bloem J."/>
            <person name="Labutti K."/>
            <person name="Salamov A."/>
            <person name="Andreopoulos B."/>
            <person name="Baker S.E."/>
            <person name="Barry K."/>
            <person name="Bills G."/>
            <person name="Bluhm B.H."/>
            <person name="Cannon C."/>
            <person name="Castanera R."/>
            <person name="Culley D.E."/>
            <person name="Daum C."/>
            <person name="Ezra D."/>
            <person name="Gonzalez J.B."/>
            <person name="Henrissat B."/>
            <person name="Kuo A."/>
            <person name="Liang C."/>
            <person name="Lipzen A."/>
            <person name="Lutzoni F."/>
            <person name="Magnuson J."/>
            <person name="Mondo S."/>
            <person name="Nolan M."/>
            <person name="Ohm R."/>
            <person name="Pangilinan J."/>
            <person name="Park H.-J."/>
            <person name="Ramirez L."/>
            <person name="Alfaro M."/>
            <person name="Sun H."/>
            <person name="Tritt A."/>
            <person name="Yoshinaga Y."/>
            <person name="Zwiers L.-H."/>
            <person name="Turgeon B.G."/>
            <person name="Goodwin S.B."/>
            <person name="Spatafora J.W."/>
            <person name="Crous P.W."/>
            <person name="Grigoriev I.V."/>
        </authorList>
    </citation>
    <scope>NUCLEOTIDE SEQUENCE</scope>
    <source>
        <strain evidence="2">P77</strain>
    </source>
</reference>
<dbReference type="OrthoDB" id="2529286at2759"/>
<keyword evidence="3" id="KW-1185">Reference proteome</keyword>
<dbReference type="AlphaFoldDB" id="A0A6A5KEE6"/>
<sequence length="287" mass="30810">MMDLTAILGCEPVVDPEEEAFFIFSQDIPSQSLGFIDAQAATLDLSVAGYDLVIHQSRGLLTSDRKTGTTGAVWAITPLLSTWLSSPSNPFTKHSLLTPKSSILELGAGVSGILALTLGPKVSQYTATDQSYVLKLLRQNIAENLNTVFPPPKKAGRGSNKKGGSSSGGSSEGRINVQALDWETDTPSHLSPVDMVVACDCIYNESLIEPLNSMCAAICTLRQEEEGGSPTLCLIAQQLRSPDVFEAWIKNFCAKFSVWRVPDRLLDVGLREGSGFVVHIGVLKRAG</sequence>
<accession>A0A6A5KEE6</accession>